<dbReference type="SUPFAM" id="SSF46689">
    <property type="entry name" value="Homeodomain-like"/>
    <property type="match status" value="1"/>
</dbReference>
<evidence type="ECO:0000256" key="2">
    <source>
        <dbReference type="PROSITE-ProRule" id="PRU00335"/>
    </source>
</evidence>
<dbReference type="Proteomes" id="UP000518255">
    <property type="component" value="Unassembled WGS sequence"/>
</dbReference>
<name>A0A7W3TY92_9LACO</name>
<evidence type="ECO:0000256" key="1">
    <source>
        <dbReference type="ARBA" id="ARBA00023125"/>
    </source>
</evidence>
<dbReference type="Pfam" id="PF00440">
    <property type="entry name" value="TetR_N"/>
    <property type="match status" value="1"/>
</dbReference>
<feature type="domain" description="HTH tetR-type" evidence="3">
    <location>
        <begin position="8"/>
        <end position="68"/>
    </location>
</feature>
<dbReference type="RefSeq" id="WP_182580397.1">
    <property type="nucleotide sequence ID" value="NZ_JACIUY010000044.1"/>
</dbReference>
<proteinExistence type="predicted"/>
<dbReference type="PANTHER" id="PTHR43479:SF7">
    <property type="entry name" value="TETR-FAMILY TRANSCRIPTIONAL REGULATOR"/>
    <property type="match status" value="1"/>
</dbReference>
<reference evidence="6 7" key="1">
    <citation type="submission" date="2020-07" db="EMBL/GenBank/DDBJ databases">
        <title>Description of Limosilactobacillus balticus sp. nov., Limosilactobacillus agrestis sp. nov., Limosilactobacillus albertensis sp. nov., Limosilactobacillus rudii sp. nov., Limosilactobacillus fastidiosus sp. nov., five novel Limosilactobacillus species isolated from the vertebrate gastrointestinal tract, and proposal of 6 subspecies of Limosilactobacillus reuteri adapted to the gastrointestinal tract of specific vertebrate hosts.</title>
        <authorList>
            <person name="Li F."/>
            <person name="Cheng C."/>
            <person name="Zheng J."/>
            <person name="Quevedo R.M."/>
            <person name="Li J."/>
            <person name="Roos S."/>
            <person name="Gaenzle M.G."/>
            <person name="Walter J."/>
        </authorList>
    </citation>
    <scope>NUCLEOTIDE SEQUENCE [LARGE SCALE GENOMIC DNA]</scope>
    <source>
        <strain evidence="5 6">WF-MA3-C</strain>
        <strain evidence="4 7">WF-MO7-1</strain>
    </source>
</reference>
<feature type="DNA-binding region" description="H-T-H motif" evidence="2">
    <location>
        <begin position="31"/>
        <end position="50"/>
    </location>
</feature>
<keyword evidence="1 2" id="KW-0238">DNA-binding</keyword>
<evidence type="ECO:0000313" key="6">
    <source>
        <dbReference type="Proteomes" id="UP000518255"/>
    </source>
</evidence>
<dbReference type="AlphaFoldDB" id="A0A7W3TY92"/>
<evidence type="ECO:0000313" key="4">
    <source>
        <dbReference type="EMBL" id="MBB1062552.1"/>
    </source>
</evidence>
<dbReference type="GO" id="GO:0003677">
    <property type="term" value="F:DNA binding"/>
    <property type="evidence" value="ECO:0007669"/>
    <property type="project" value="UniProtKB-UniRule"/>
</dbReference>
<dbReference type="InterPro" id="IPR039532">
    <property type="entry name" value="TetR_C_Firmicutes"/>
</dbReference>
<dbReference type="Gene3D" id="1.10.357.10">
    <property type="entry name" value="Tetracycline Repressor, domain 2"/>
    <property type="match status" value="1"/>
</dbReference>
<dbReference type="PROSITE" id="PS50977">
    <property type="entry name" value="HTH_TETR_2"/>
    <property type="match status" value="1"/>
</dbReference>
<dbReference type="EMBL" id="JACIUZ010000019">
    <property type="protein sequence ID" value="MBB1062552.1"/>
    <property type="molecule type" value="Genomic_DNA"/>
</dbReference>
<evidence type="ECO:0000313" key="5">
    <source>
        <dbReference type="EMBL" id="MBB1085496.1"/>
    </source>
</evidence>
<accession>A0A7W3TY92</accession>
<organism evidence="5 6">
    <name type="scientific">Limosilactobacillus fastidiosus</name>
    <dbReference type="NCBI Taxonomy" id="2759855"/>
    <lineage>
        <taxon>Bacteria</taxon>
        <taxon>Bacillati</taxon>
        <taxon>Bacillota</taxon>
        <taxon>Bacilli</taxon>
        <taxon>Lactobacillales</taxon>
        <taxon>Lactobacillaceae</taxon>
        <taxon>Limosilactobacillus</taxon>
    </lineage>
</organism>
<dbReference type="InterPro" id="IPR001647">
    <property type="entry name" value="HTH_TetR"/>
</dbReference>
<dbReference type="Pfam" id="PF14278">
    <property type="entry name" value="TetR_C_8"/>
    <property type="match status" value="1"/>
</dbReference>
<sequence length="202" mass="23534">MKQDFRVVKTTRRIQMALIKMLLHKPFEKVTVTDLIKIAKISRRSFYVHYTDKYDLLTKMEQQIIQEIHSSLAEDHQQLKPVTSFKDPQLFKNTEATFQRILSVINQHRQSLAVLLSKNGDYQFKSKIYKLITNEISHRLSDYGAEINTGIPSDYAQAIFVGSLMDLMTIWIQKKNPEPISQFSALLTKSRMIAPLELLKFN</sequence>
<dbReference type="EMBL" id="JACIUY010000044">
    <property type="protein sequence ID" value="MBB1085496.1"/>
    <property type="molecule type" value="Genomic_DNA"/>
</dbReference>
<dbReference type="Proteomes" id="UP000544052">
    <property type="component" value="Unassembled WGS sequence"/>
</dbReference>
<dbReference type="InterPro" id="IPR009057">
    <property type="entry name" value="Homeodomain-like_sf"/>
</dbReference>
<evidence type="ECO:0000259" key="3">
    <source>
        <dbReference type="PROSITE" id="PS50977"/>
    </source>
</evidence>
<keyword evidence="7" id="KW-1185">Reference proteome</keyword>
<gene>
    <name evidence="5" type="ORF">H5R63_01615</name>
    <name evidence="4" type="ORF">H5R64_01855</name>
</gene>
<protein>
    <submittedName>
        <fullName evidence="5">TetR/AcrR family transcriptional regulator</fullName>
    </submittedName>
</protein>
<comment type="caution">
    <text evidence="5">The sequence shown here is derived from an EMBL/GenBank/DDBJ whole genome shotgun (WGS) entry which is preliminary data.</text>
</comment>
<dbReference type="InterPro" id="IPR050624">
    <property type="entry name" value="HTH-type_Tx_Regulator"/>
</dbReference>
<dbReference type="PANTHER" id="PTHR43479">
    <property type="entry name" value="ACREF/ENVCD OPERON REPRESSOR-RELATED"/>
    <property type="match status" value="1"/>
</dbReference>
<evidence type="ECO:0000313" key="7">
    <source>
        <dbReference type="Proteomes" id="UP000544052"/>
    </source>
</evidence>